<evidence type="ECO:0000313" key="3">
    <source>
        <dbReference type="Proteomes" id="UP001169217"/>
    </source>
</evidence>
<protein>
    <submittedName>
        <fullName evidence="2">Uncharacterized protein</fullName>
    </submittedName>
</protein>
<dbReference type="Proteomes" id="UP001169217">
    <property type="component" value="Unassembled WGS sequence"/>
</dbReference>
<organism evidence="2 3">
    <name type="scientific">Colletotrichum limetticola</name>
    <dbReference type="NCBI Taxonomy" id="1209924"/>
    <lineage>
        <taxon>Eukaryota</taxon>
        <taxon>Fungi</taxon>
        <taxon>Dikarya</taxon>
        <taxon>Ascomycota</taxon>
        <taxon>Pezizomycotina</taxon>
        <taxon>Sordariomycetes</taxon>
        <taxon>Hypocreomycetidae</taxon>
        <taxon>Glomerellales</taxon>
        <taxon>Glomerellaceae</taxon>
        <taxon>Colletotrichum</taxon>
        <taxon>Colletotrichum acutatum species complex</taxon>
    </lineage>
</organism>
<name>A0ABQ9QCV3_9PEZI</name>
<evidence type="ECO:0000313" key="2">
    <source>
        <dbReference type="EMBL" id="KAK0381658.1"/>
    </source>
</evidence>
<reference evidence="2" key="1">
    <citation type="submission" date="2023-04" db="EMBL/GenBank/DDBJ databases">
        <title>Colletotrichum limetticola genome sequence.</title>
        <authorList>
            <person name="Baroncelli R."/>
        </authorList>
    </citation>
    <scope>NUCLEOTIDE SEQUENCE</scope>
    <source>
        <strain evidence="2">KLA-Anderson</strain>
    </source>
</reference>
<feature type="compositionally biased region" description="Polar residues" evidence="1">
    <location>
        <begin position="7"/>
        <end position="20"/>
    </location>
</feature>
<evidence type="ECO:0000256" key="1">
    <source>
        <dbReference type="SAM" id="MobiDB-lite"/>
    </source>
</evidence>
<proteinExistence type="predicted"/>
<comment type="caution">
    <text evidence="2">The sequence shown here is derived from an EMBL/GenBank/DDBJ whole genome shotgun (WGS) entry which is preliminary data.</text>
</comment>
<gene>
    <name evidence="2" type="ORF">CLIM01_01024</name>
</gene>
<feature type="region of interest" description="Disordered" evidence="1">
    <location>
        <begin position="1"/>
        <end position="24"/>
    </location>
</feature>
<dbReference type="EMBL" id="JARUPT010000015">
    <property type="protein sequence ID" value="KAK0381658.1"/>
    <property type="molecule type" value="Genomic_DNA"/>
</dbReference>
<keyword evidence="3" id="KW-1185">Reference proteome</keyword>
<sequence length="119" mass="13276">MTRISFDGSSTPAPASQQQLKPAMEKLTAEDAPLAHKRDWKRPTVVPKQRRAGQPVFLKVKLWPDISFKFCDAKRSDFPGNCQIKFDGLPDRNLVDAKQEVPASGISPSSDVLNARTWI</sequence>
<accession>A0ABQ9QCV3</accession>